<feature type="domain" description="Ig-like" evidence="4">
    <location>
        <begin position="102"/>
        <end position="181"/>
    </location>
</feature>
<keyword evidence="2" id="KW-0472">Membrane</keyword>
<dbReference type="SMART" id="SM00409">
    <property type="entry name" value="IG"/>
    <property type="match status" value="2"/>
</dbReference>
<dbReference type="SUPFAM" id="SSF48726">
    <property type="entry name" value="Immunoglobulin"/>
    <property type="match status" value="2"/>
</dbReference>
<keyword evidence="3" id="KW-0732">Signal</keyword>
<dbReference type="Proteomes" id="UP000694565">
    <property type="component" value="Unplaced"/>
</dbReference>
<dbReference type="SMART" id="SM00408">
    <property type="entry name" value="IGc2"/>
    <property type="match status" value="2"/>
</dbReference>
<evidence type="ECO:0000313" key="5">
    <source>
        <dbReference type="Ensembl" id="ENSCLMP00005012267.1"/>
    </source>
</evidence>
<dbReference type="CTD" id="100334281"/>
<dbReference type="GeneTree" id="ENSGT00510000054197"/>
<dbReference type="InterPro" id="IPR021963">
    <property type="entry name" value="Tcell_CD4_Cterm"/>
</dbReference>
<dbReference type="InterPro" id="IPR036179">
    <property type="entry name" value="Ig-like_dom_sf"/>
</dbReference>
<dbReference type="PROSITE" id="PS50835">
    <property type="entry name" value="IG_LIKE"/>
    <property type="match status" value="2"/>
</dbReference>
<dbReference type="PANTHER" id="PTHR11422">
    <property type="entry name" value="T-CELL SURFACE GLYCOPROTEIN CD4"/>
    <property type="match status" value="1"/>
</dbReference>
<dbReference type="Gene3D" id="1.20.5.900">
    <property type="entry name" value="transmembrane domain of human cd4"/>
    <property type="match status" value="1"/>
</dbReference>
<evidence type="ECO:0000256" key="1">
    <source>
        <dbReference type="SAM" id="MobiDB-lite"/>
    </source>
</evidence>
<dbReference type="InterPro" id="IPR013783">
    <property type="entry name" value="Ig-like_fold"/>
</dbReference>
<dbReference type="OrthoDB" id="6159398at2759"/>
<feature type="signal peptide" evidence="3">
    <location>
        <begin position="1"/>
        <end position="16"/>
    </location>
</feature>
<dbReference type="Pfam" id="PF13927">
    <property type="entry name" value="Ig_3"/>
    <property type="match status" value="1"/>
</dbReference>
<proteinExistence type="predicted"/>
<evidence type="ECO:0000313" key="6">
    <source>
        <dbReference type="Proteomes" id="UP000694565"/>
    </source>
</evidence>
<keyword evidence="2" id="KW-0812">Transmembrane</keyword>
<protein>
    <recommendedName>
        <fullName evidence="4">Ig-like domain-containing protein</fullName>
    </recommendedName>
</protein>
<organism evidence="5 6">
    <name type="scientific">Cyclopterus lumpus</name>
    <name type="common">Lumpsucker</name>
    <dbReference type="NCBI Taxonomy" id="8103"/>
    <lineage>
        <taxon>Eukaryota</taxon>
        <taxon>Metazoa</taxon>
        <taxon>Chordata</taxon>
        <taxon>Craniata</taxon>
        <taxon>Vertebrata</taxon>
        <taxon>Euteleostomi</taxon>
        <taxon>Actinopterygii</taxon>
        <taxon>Neopterygii</taxon>
        <taxon>Teleostei</taxon>
        <taxon>Neoteleostei</taxon>
        <taxon>Acanthomorphata</taxon>
        <taxon>Eupercaria</taxon>
        <taxon>Perciformes</taxon>
        <taxon>Cottioidei</taxon>
        <taxon>Cottales</taxon>
        <taxon>Cyclopteridae</taxon>
        <taxon>Cyclopterus</taxon>
    </lineage>
</organism>
<dbReference type="InterPro" id="IPR007110">
    <property type="entry name" value="Ig-like_dom"/>
</dbReference>
<reference evidence="5" key="1">
    <citation type="submission" date="2025-08" db="UniProtKB">
        <authorList>
            <consortium name="Ensembl"/>
        </authorList>
    </citation>
    <scope>IDENTIFICATION</scope>
</reference>
<dbReference type="PANTHER" id="PTHR11422:SF6">
    <property type="entry name" value="HEMICENTIN-1 ISOFORM X1"/>
    <property type="match status" value="1"/>
</dbReference>
<evidence type="ECO:0000256" key="3">
    <source>
        <dbReference type="SAM" id="SignalP"/>
    </source>
</evidence>
<feature type="chain" id="PRO_5034510910" description="Ig-like domain-containing protein" evidence="3">
    <location>
        <begin position="17"/>
        <end position="305"/>
    </location>
</feature>
<feature type="transmembrane region" description="Helical" evidence="2">
    <location>
        <begin position="224"/>
        <end position="247"/>
    </location>
</feature>
<feature type="domain" description="Ig-like" evidence="4">
    <location>
        <begin position="13"/>
        <end position="95"/>
    </location>
</feature>
<sequence length="305" mass="32817">MKTIVWFVLAALPAAAKVILTHPGHRATLECGVSSFTDILEWQHGADLLRSISGKSGISRKGTGDVALRSKVRSQTKLEISPVKEGDAGKFVCNADGSRQEHTLLVVSVWASPSADLQLGSEVTLHCQVKGLDRDSTVRWTRPDGSPHSGSLESVTLSDAGTWQCTFSQEGGMYNQNLAIRVQGPAPETAPSPSPSPKDVSVPTCLDCVTHPPPSAGLLLGLSWWVWVAVGGGCLTVVLLMVFVIVLSKRIKRKKRNCEVMKNGRQPLKPKSYCQCDCPAAAAKSRQGRRREKPSAPPLPPLLML</sequence>
<dbReference type="Pfam" id="PF12104">
    <property type="entry name" value="Tcell_CD4_C"/>
    <property type="match status" value="1"/>
</dbReference>
<dbReference type="RefSeq" id="XP_034409744.1">
    <property type="nucleotide sequence ID" value="XM_034553853.1"/>
</dbReference>
<dbReference type="Gene3D" id="2.60.40.10">
    <property type="entry name" value="Immunoglobulins"/>
    <property type="match status" value="2"/>
</dbReference>
<evidence type="ECO:0000259" key="4">
    <source>
        <dbReference type="PROSITE" id="PS50835"/>
    </source>
</evidence>
<gene>
    <name evidence="5" type="primary">cd4-2.2</name>
</gene>
<evidence type="ECO:0000256" key="2">
    <source>
        <dbReference type="SAM" id="Phobius"/>
    </source>
</evidence>
<keyword evidence="2" id="KW-1133">Transmembrane helix</keyword>
<name>A0A8C2X1I8_CYCLU</name>
<dbReference type="InterPro" id="IPR003599">
    <property type="entry name" value="Ig_sub"/>
</dbReference>
<dbReference type="AlphaFoldDB" id="A0A8C2X1I8"/>
<accession>A0A8C2X1I8</accession>
<dbReference type="InterPro" id="IPR003598">
    <property type="entry name" value="Ig_sub2"/>
</dbReference>
<dbReference type="Ensembl" id="ENSCLMT00005013149.1">
    <property type="protein sequence ID" value="ENSCLMP00005012267.1"/>
    <property type="gene ID" value="ENSCLMG00005006566.1"/>
</dbReference>
<reference evidence="5" key="2">
    <citation type="submission" date="2025-09" db="UniProtKB">
        <authorList>
            <consortium name="Ensembl"/>
        </authorList>
    </citation>
    <scope>IDENTIFICATION</scope>
</reference>
<dbReference type="RefSeq" id="XP_034409743.1">
    <property type="nucleotide sequence ID" value="XM_034553852.1"/>
</dbReference>
<feature type="region of interest" description="Disordered" evidence="1">
    <location>
        <begin position="282"/>
        <end position="305"/>
    </location>
</feature>
<feature type="compositionally biased region" description="Pro residues" evidence="1">
    <location>
        <begin position="295"/>
        <end position="305"/>
    </location>
</feature>
<dbReference type="GeneID" id="117745478"/>
<dbReference type="KEGG" id="clum:117745478"/>
<keyword evidence="6" id="KW-1185">Reference proteome</keyword>